<feature type="transmembrane region" description="Helical" evidence="1">
    <location>
        <begin position="37"/>
        <end position="55"/>
    </location>
</feature>
<evidence type="ECO:0000313" key="2">
    <source>
        <dbReference type="EMBL" id="KAF9527237.1"/>
    </source>
</evidence>
<sequence>MYFCNMMRNHLRVFQPFIKTHLGNLDRTFRLSIPPGYWWSNTGFCFYPFTLWIFGTNL</sequence>
<evidence type="ECO:0000313" key="3">
    <source>
        <dbReference type="Proteomes" id="UP000807306"/>
    </source>
</evidence>
<protein>
    <submittedName>
        <fullName evidence="2">Uncharacterized protein</fullName>
    </submittedName>
</protein>
<keyword evidence="1" id="KW-1133">Transmembrane helix</keyword>
<dbReference type="Proteomes" id="UP000807306">
    <property type="component" value="Unassembled WGS sequence"/>
</dbReference>
<accession>A0A9P6JNC2</accession>
<evidence type="ECO:0000256" key="1">
    <source>
        <dbReference type="SAM" id="Phobius"/>
    </source>
</evidence>
<reference evidence="2" key="1">
    <citation type="submission" date="2020-11" db="EMBL/GenBank/DDBJ databases">
        <authorList>
            <consortium name="DOE Joint Genome Institute"/>
            <person name="Ahrendt S."/>
            <person name="Riley R."/>
            <person name="Andreopoulos W."/>
            <person name="Labutti K."/>
            <person name="Pangilinan J."/>
            <person name="Ruiz-Duenas F.J."/>
            <person name="Barrasa J.M."/>
            <person name="Sanchez-Garcia M."/>
            <person name="Camarero S."/>
            <person name="Miyauchi S."/>
            <person name="Serrano A."/>
            <person name="Linde D."/>
            <person name="Babiker R."/>
            <person name="Drula E."/>
            <person name="Ayuso-Fernandez I."/>
            <person name="Pacheco R."/>
            <person name="Padilla G."/>
            <person name="Ferreira P."/>
            <person name="Barriuso J."/>
            <person name="Kellner H."/>
            <person name="Castanera R."/>
            <person name="Alfaro M."/>
            <person name="Ramirez L."/>
            <person name="Pisabarro A.G."/>
            <person name="Kuo A."/>
            <person name="Tritt A."/>
            <person name="Lipzen A."/>
            <person name="He G."/>
            <person name="Yan M."/>
            <person name="Ng V."/>
            <person name="Cullen D."/>
            <person name="Martin F."/>
            <person name="Rosso M.-N."/>
            <person name="Henrissat B."/>
            <person name="Hibbett D."/>
            <person name="Martinez A.T."/>
            <person name="Grigoriev I.V."/>
        </authorList>
    </citation>
    <scope>NUCLEOTIDE SEQUENCE</scope>
    <source>
        <strain evidence="2">CBS 506.95</strain>
    </source>
</reference>
<proteinExistence type="predicted"/>
<keyword evidence="1" id="KW-0812">Transmembrane</keyword>
<dbReference type="AlphaFoldDB" id="A0A9P6JNC2"/>
<name>A0A9P6JNC2_9AGAR</name>
<keyword evidence="3" id="KW-1185">Reference proteome</keyword>
<comment type="caution">
    <text evidence="2">The sequence shown here is derived from an EMBL/GenBank/DDBJ whole genome shotgun (WGS) entry which is preliminary data.</text>
</comment>
<keyword evidence="1" id="KW-0472">Membrane</keyword>
<gene>
    <name evidence="2" type="ORF">CPB83DRAFT_856606</name>
</gene>
<organism evidence="2 3">
    <name type="scientific">Crepidotus variabilis</name>
    <dbReference type="NCBI Taxonomy" id="179855"/>
    <lineage>
        <taxon>Eukaryota</taxon>
        <taxon>Fungi</taxon>
        <taxon>Dikarya</taxon>
        <taxon>Basidiomycota</taxon>
        <taxon>Agaricomycotina</taxon>
        <taxon>Agaricomycetes</taxon>
        <taxon>Agaricomycetidae</taxon>
        <taxon>Agaricales</taxon>
        <taxon>Agaricineae</taxon>
        <taxon>Crepidotaceae</taxon>
        <taxon>Crepidotus</taxon>
    </lineage>
</organism>
<dbReference type="EMBL" id="MU157863">
    <property type="protein sequence ID" value="KAF9527237.1"/>
    <property type="molecule type" value="Genomic_DNA"/>
</dbReference>